<proteinExistence type="predicted"/>
<organism evidence="1 2">
    <name type="scientific">Oedothorax gibbosus</name>
    <dbReference type="NCBI Taxonomy" id="931172"/>
    <lineage>
        <taxon>Eukaryota</taxon>
        <taxon>Metazoa</taxon>
        <taxon>Ecdysozoa</taxon>
        <taxon>Arthropoda</taxon>
        <taxon>Chelicerata</taxon>
        <taxon>Arachnida</taxon>
        <taxon>Araneae</taxon>
        <taxon>Araneomorphae</taxon>
        <taxon>Entelegynae</taxon>
        <taxon>Araneoidea</taxon>
        <taxon>Linyphiidae</taxon>
        <taxon>Erigoninae</taxon>
        <taxon>Oedothorax</taxon>
    </lineage>
</organism>
<accession>A0AAV6VLF4</accession>
<dbReference type="AlphaFoldDB" id="A0AAV6VLF4"/>
<comment type="caution">
    <text evidence="1">The sequence shown here is derived from an EMBL/GenBank/DDBJ whole genome shotgun (WGS) entry which is preliminary data.</text>
</comment>
<name>A0AAV6VLF4_9ARAC</name>
<evidence type="ECO:0000313" key="2">
    <source>
        <dbReference type="Proteomes" id="UP000827092"/>
    </source>
</evidence>
<sequence length="248" mass="28770">MCALQIVIGTQFSPLIDEFEKMNSQHAAKSSVIQDYKPHSSNYILPNTRWSMLRNELYHNKHHVEIERPSSSTREIVQNNDVQHLCISPKKIIVVKTYLCQSKDFKSFACIDREGNLGSCNMYFVYKKLHEPLCIKKNEFSFVVPCNNSRKKRFCFLDTSHMDVLIPCNGGSLGVCYRHFNFEYCKTLVKPRNLSHKRRSIQSEKIDPRNIHCKDCEVDILMEIYEGSTPIIEVKIRPLNGTLATNYS</sequence>
<dbReference type="Proteomes" id="UP000827092">
    <property type="component" value="Unassembled WGS sequence"/>
</dbReference>
<gene>
    <name evidence="1" type="ORF">JTE90_007286</name>
</gene>
<dbReference type="EMBL" id="JAFNEN010000054">
    <property type="protein sequence ID" value="KAG8197550.1"/>
    <property type="molecule type" value="Genomic_DNA"/>
</dbReference>
<protein>
    <submittedName>
        <fullName evidence="1">Uncharacterized protein</fullName>
    </submittedName>
</protein>
<reference evidence="1 2" key="1">
    <citation type="journal article" date="2022" name="Nat. Ecol. Evol.">
        <title>A masculinizing supergene underlies an exaggerated male reproductive morph in a spider.</title>
        <authorList>
            <person name="Hendrickx F."/>
            <person name="De Corte Z."/>
            <person name="Sonet G."/>
            <person name="Van Belleghem S.M."/>
            <person name="Kostlbacher S."/>
            <person name="Vangestel C."/>
        </authorList>
    </citation>
    <scope>NUCLEOTIDE SEQUENCE [LARGE SCALE GENOMIC DNA]</scope>
    <source>
        <strain evidence="1">W744_W776</strain>
    </source>
</reference>
<evidence type="ECO:0000313" key="1">
    <source>
        <dbReference type="EMBL" id="KAG8197550.1"/>
    </source>
</evidence>
<keyword evidence="2" id="KW-1185">Reference proteome</keyword>